<organism evidence="1 2">
    <name type="scientific">Aeromonas veronii</name>
    <dbReference type="NCBI Taxonomy" id="654"/>
    <lineage>
        <taxon>Bacteria</taxon>
        <taxon>Pseudomonadati</taxon>
        <taxon>Pseudomonadota</taxon>
        <taxon>Gammaproteobacteria</taxon>
        <taxon>Aeromonadales</taxon>
        <taxon>Aeromonadaceae</taxon>
        <taxon>Aeromonas</taxon>
    </lineage>
</organism>
<gene>
    <name evidence="1" type="ORF">DAA48_15745</name>
</gene>
<dbReference type="EMBL" id="PZKL01000037">
    <property type="protein sequence ID" value="PTH80016.1"/>
    <property type="molecule type" value="Genomic_DNA"/>
</dbReference>
<evidence type="ECO:0000313" key="2">
    <source>
        <dbReference type="Proteomes" id="UP000241986"/>
    </source>
</evidence>
<protein>
    <submittedName>
        <fullName evidence="1">Uncharacterized protein</fullName>
    </submittedName>
</protein>
<reference evidence="1 2" key="1">
    <citation type="submission" date="2018-03" db="EMBL/GenBank/DDBJ databases">
        <title>Aeromonas veronii whole genome sequencing and analysis.</title>
        <authorList>
            <person name="Xie H."/>
            <person name="Liu T."/>
            <person name="Wang K."/>
        </authorList>
    </citation>
    <scope>NUCLEOTIDE SEQUENCE [LARGE SCALE GENOMIC DNA]</scope>
    <source>
        <strain evidence="1 2">XH.VA.1</strain>
    </source>
</reference>
<dbReference type="Proteomes" id="UP000241986">
    <property type="component" value="Unassembled WGS sequence"/>
</dbReference>
<dbReference type="AlphaFoldDB" id="A0A2T4MZR4"/>
<comment type="caution">
    <text evidence="1">The sequence shown here is derived from an EMBL/GenBank/DDBJ whole genome shotgun (WGS) entry which is preliminary data.</text>
</comment>
<proteinExistence type="predicted"/>
<dbReference type="RefSeq" id="WP_107683898.1">
    <property type="nucleotide sequence ID" value="NZ_PZKL01000037.1"/>
</dbReference>
<name>A0A2T4MZR4_AERVE</name>
<evidence type="ECO:0000313" key="1">
    <source>
        <dbReference type="EMBL" id="PTH80016.1"/>
    </source>
</evidence>
<accession>A0A2T4MZR4</accession>
<sequence>MSVRLVFDEVRSDDGRSQINVSIELNEHSEDDVATNWARLGLRYATQMMADKDLEFDAQLPVIPAIITFDDSNNDNREGLPITFTLDTGDAIDYIGGLTIPTVVLAHEVFTCLNEKYEMTAEKPEEVASTDNNQ</sequence>